<proteinExistence type="predicted"/>
<dbReference type="PANTHER" id="PTHR31717:SF45">
    <property type="entry name" value="ZINC FINGER PROTEIN CONSTANS-LIKE 14-RELATED"/>
    <property type="match status" value="1"/>
</dbReference>
<evidence type="ECO:0000256" key="5">
    <source>
        <dbReference type="SAM" id="MobiDB-lite"/>
    </source>
</evidence>
<evidence type="ECO:0000313" key="7">
    <source>
        <dbReference type="EMBL" id="GKV36822.1"/>
    </source>
</evidence>
<evidence type="ECO:0000259" key="6">
    <source>
        <dbReference type="PROSITE" id="PS50119"/>
    </source>
</evidence>
<sequence>MVQKQMIWSGRSINKIFCKDQIAVLFCRVDSAKLCLFCDQHVHSANLLSRKHLRSQICDNYGSEPVAVRCVTDNLVLCQECDWDAHGSCSVSSAHERTPVEGFSECPSFLELASAWGLDDRTSLDGSGFDRGRPRSGFAVVKRKGLPVTKKKAQALGLSLGFLEQRFDKIASSERTFDDEEEGTSSGEKKGTDRGDEEEKEGSDGGDDEVDGEDRRNRRSAVTEEKIGGRSVEEKLADDRRREDRRSGGRSTEDPSAVLLVLGSS</sequence>
<evidence type="ECO:0000313" key="8">
    <source>
        <dbReference type="Proteomes" id="UP001054252"/>
    </source>
</evidence>
<name>A0AAV5LJU6_9ROSI</name>
<dbReference type="EMBL" id="BPVZ01000118">
    <property type="protein sequence ID" value="GKV36822.1"/>
    <property type="molecule type" value="Genomic_DNA"/>
</dbReference>
<protein>
    <recommendedName>
        <fullName evidence="6">B box-type domain-containing protein</fullName>
    </recommendedName>
</protein>
<dbReference type="SUPFAM" id="SSF57845">
    <property type="entry name" value="B-box zinc-binding domain"/>
    <property type="match status" value="1"/>
</dbReference>
<dbReference type="SMART" id="SM00336">
    <property type="entry name" value="BBOX"/>
    <property type="match status" value="2"/>
</dbReference>
<dbReference type="GO" id="GO:0008270">
    <property type="term" value="F:zinc ion binding"/>
    <property type="evidence" value="ECO:0007669"/>
    <property type="project" value="UniProtKB-KW"/>
</dbReference>
<dbReference type="PANTHER" id="PTHR31717">
    <property type="entry name" value="ZINC FINGER PROTEIN CONSTANS-LIKE 10"/>
    <property type="match status" value="1"/>
</dbReference>
<keyword evidence="1" id="KW-0479">Metal-binding</keyword>
<comment type="caution">
    <text evidence="7">The sequence shown here is derived from an EMBL/GenBank/DDBJ whole genome shotgun (WGS) entry which is preliminary data.</text>
</comment>
<evidence type="ECO:0000256" key="2">
    <source>
        <dbReference type="ARBA" id="ARBA00022771"/>
    </source>
</evidence>
<gene>
    <name evidence="7" type="ORF">SLEP1_g44913</name>
</gene>
<keyword evidence="8" id="KW-1185">Reference proteome</keyword>
<feature type="region of interest" description="Disordered" evidence="5">
    <location>
        <begin position="173"/>
        <end position="265"/>
    </location>
</feature>
<reference evidence="7 8" key="1">
    <citation type="journal article" date="2021" name="Commun. Biol.">
        <title>The genome of Shorea leprosula (Dipterocarpaceae) highlights the ecological relevance of drought in aseasonal tropical rainforests.</title>
        <authorList>
            <person name="Ng K.K.S."/>
            <person name="Kobayashi M.J."/>
            <person name="Fawcett J.A."/>
            <person name="Hatakeyama M."/>
            <person name="Paape T."/>
            <person name="Ng C.H."/>
            <person name="Ang C.C."/>
            <person name="Tnah L.H."/>
            <person name="Lee C.T."/>
            <person name="Nishiyama T."/>
            <person name="Sese J."/>
            <person name="O'Brien M.J."/>
            <person name="Copetti D."/>
            <person name="Mohd Noor M.I."/>
            <person name="Ong R.C."/>
            <person name="Putra M."/>
            <person name="Sireger I.Z."/>
            <person name="Indrioko S."/>
            <person name="Kosugi Y."/>
            <person name="Izuno A."/>
            <person name="Isagi Y."/>
            <person name="Lee S.L."/>
            <person name="Shimizu K.K."/>
        </authorList>
    </citation>
    <scope>NUCLEOTIDE SEQUENCE [LARGE SCALE GENOMIC DNA]</scope>
    <source>
        <strain evidence="7">214</strain>
    </source>
</reference>
<organism evidence="7 8">
    <name type="scientific">Rubroshorea leprosula</name>
    <dbReference type="NCBI Taxonomy" id="152421"/>
    <lineage>
        <taxon>Eukaryota</taxon>
        <taxon>Viridiplantae</taxon>
        <taxon>Streptophyta</taxon>
        <taxon>Embryophyta</taxon>
        <taxon>Tracheophyta</taxon>
        <taxon>Spermatophyta</taxon>
        <taxon>Magnoliopsida</taxon>
        <taxon>eudicotyledons</taxon>
        <taxon>Gunneridae</taxon>
        <taxon>Pentapetalae</taxon>
        <taxon>rosids</taxon>
        <taxon>malvids</taxon>
        <taxon>Malvales</taxon>
        <taxon>Dipterocarpaceae</taxon>
        <taxon>Rubroshorea</taxon>
    </lineage>
</organism>
<dbReference type="CDD" id="cd19821">
    <property type="entry name" value="Bbox1_BBX-like"/>
    <property type="match status" value="1"/>
</dbReference>
<dbReference type="PROSITE" id="PS50119">
    <property type="entry name" value="ZF_BBOX"/>
    <property type="match status" value="1"/>
</dbReference>
<feature type="compositionally biased region" description="Acidic residues" evidence="5">
    <location>
        <begin position="195"/>
        <end position="212"/>
    </location>
</feature>
<evidence type="ECO:0000256" key="4">
    <source>
        <dbReference type="PROSITE-ProRule" id="PRU00024"/>
    </source>
</evidence>
<dbReference type="AlphaFoldDB" id="A0AAV5LJU6"/>
<accession>A0AAV5LJU6</accession>
<dbReference type="Proteomes" id="UP001054252">
    <property type="component" value="Unassembled WGS sequence"/>
</dbReference>
<evidence type="ECO:0000256" key="3">
    <source>
        <dbReference type="ARBA" id="ARBA00022833"/>
    </source>
</evidence>
<feature type="domain" description="B box-type" evidence="6">
    <location>
        <begin position="53"/>
        <end position="100"/>
    </location>
</feature>
<dbReference type="InterPro" id="IPR049808">
    <property type="entry name" value="CONSTANS-like_Bbox1"/>
</dbReference>
<feature type="compositionally biased region" description="Basic and acidic residues" evidence="5">
    <location>
        <begin position="213"/>
        <end position="253"/>
    </location>
</feature>
<dbReference type="InterPro" id="IPR000315">
    <property type="entry name" value="Znf_B-box"/>
</dbReference>
<keyword evidence="3" id="KW-0862">Zinc</keyword>
<keyword evidence="2 4" id="KW-0863">Zinc-finger</keyword>
<evidence type="ECO:0000256" key="1">
    <source>
        <dbReference type="ARBA" id="ARBA00022723"/>
    </source>
</evidence>